<gene>
    <name evidence="10" type="ORF">G3576_29550</name>
</gene>
<dbReference type="InterPro" id="IPR005467">
    <property type="entry name" value="His_kinase_dom"/>
</dbReference>
<dbReference type="AlphaFoldDB" id="A0A6M1LW51"/>
<evidence type="ECO:0000259" key="9">
    <source>
        <dbReference type="PROSITE" id="PS50109"/>
    </source>
</evidence>
<comment type="catalytic activity">
    <reaction evidence="1">
        <text>ATP + protein L-histidine = ADP + protein N-phospho-L-histidine.</text>
        <dbReference type="EC" id="2.7.13.3"/>
    </reaction>
</comment>
<sequence length="394" mass="42524">MDNARPPFADTLDRTGISIWEEDWSAVGAALGAMRAAGHDPLARLAEEPALLSRLHGTVRITDVNQATLQLMGVTHRHALIGWLADIVPFSAQTFTAWVSALARGDSFLRVESHVRRADGALRDCLVMAKLPVREADFARLLVCVADITDYKADQARLAEAEREGYRAFRTSAVDVLTAAIAHEVKNPLAAVVTNAEAALRWLRRLHPDIAEADAAIVALIEDALRARDVVDRTRLLLSRSMARPLAVDARRAADDATRLVEHDMRAARAELHLEAAATTPRILADPVQLGQILVNLLRNAAQAVEGAFGRRDVVLRLCPHDDGVLIEVADSGPGISATQLTRIFEPFYSTKDGGLGVGLAICRRCTEANGGRIWVTNGDAGGAIFHVVLPAAP</sequence>
<dbReference type="InterPro" id="IPR035965">
    <property type="entry name" value="PAS-like_dom_sf"/>
</dbReference>
<evidence type="ECO:0000256" key="7">
    <source>
        <dbReference type="ARBA" id="ARBA00022840"/>
    </source>
</evidence>
<keyword evidence="5" id="KW-0547">Nucleotide-binding</keyword>
<protein>
    <recommendedName>
        <fullName evidence="2">histidine kinase</fullName>
        <ecNumber evidence="2">2.7.13.3</ecNumber>
    </recommendedName>
</protein>
<evidence type="ECO:0000313" key="11">
    <source>
        <dbReference type="Proteomes" id="UP000475385"/>
    </source>
</evidence>
<dbReference type="SUPFAM" id="SSF55874">
    <property type="entry name" value="ATPase domain of HSP90 chaperone/DNA topoisomerase II/histidine kinase"/>
    <property type="match status" value="1"/>
</dbReference>
<keyword evidence="7" id="KW-0067">ATP-binding</keyword>
<dbReference type="InterPro" id="IPR004358">
    <property type="entry name" value="Sig_transdc_His_kin-like_C"/>
</dbReference>
<evidence type="ECO:0000256" key="1">
    <source>
        <dbReference type="ARBA" id="ARBA00000085"/>
    </source>
</evidence>
<dbReference type="Proteomes" id="UP000475385">
    <property type="component" value="Unassembled WGS sequence"/>
</dbReference>
<proteinExistence type="predicted"/>
<dbReference type="PANTHER" id="PTHR43065:SF10">
    <property type="entry name" value="PEROXIDE STRESS-ACTIVATED HISTIDINE KINASE MAK3"/>
    <property type="match status" value="1"/>
</dbReference>
<dbReference type="InterPro" id="IPR003594">
    <property type="entry name" value="HATPase_dom"/>
</dbReference>
<comment type="caution">
    <text evidence="10">The sequence shown here is derived from an EMBL/GenBank/DDBJ whole genome shotgun (WGS) entry which is preliminary data.</text>
</comment>
<dbReference type="RefSeq" id="WP_164698085.1">
    <property type="nucleotide sequence ID" value="NZ_JAAIKB010000026.1"/>
</dbReference>
<dbReference type="SMART" id="SM00387">
    <property type="entry name" value="HATPase_c"/>
    <property type="match status" value="1"/>
</dbReference>
<dbReference type="CDD" id="cd00082">
    <property type="entry name" value="HisKA"/>
    <property type="match status" value="1"/>
</dbReference>
<dbReference type="Pfam" id="PF02518">
    <property type="entry name" value="HATPase_c"/>
    <property type="match status" value="1"/>
</dbReference>
<reference evidence="10 11" key="1">
    <citation type="submission" date="2020-03" db="EMBL/GenBank/DDBJ databases">
        <title>Roseomonas stagni sp. nov., isolated from pond water in Japan.</title>
        <authorList>
            <person name="Furuhata K."/>
            <person name="Miyamoto H."/>
            <person name="Goto K."/>
        </authorList>
    </citation>
    <scope>NUCLEOTIDE SEQUENCE [LARGE SCALE GENOMIC DNA]</scope>
    <source>
        <strain evidence="10 11">PeD5</strain>
    </source>
</reference>
<keyword evidence="4" id="KW-0808">Transferase</keyword>
<dbReference type="InterPro" id="IPR036890">
    <property type="entry name" value="HATPase_C_sf"/>
</dbReference>
<evidence type="ECO:0000256" key="8">
    <source>
        <dbReference type="ARBA" id="ARBA00023012"/>
    </source>
</evidence>
<evidence type="ECO:0000256" key="4">
    <source>
        <dbReference type="ARBA" id="ARBA00022679"/>
    </source>
</evidence>
<keyword evidence="8" id="KW-0902">Two-component regulatory system</keyword>
<organism evidence="10 11">
    <name type="scientific">Falsiroseomonas algicola</name>
    <dbReference type="NCBI Taxonomy" id="2716930"/>
    <lineage>
        <taxon>Bacteria</taxon>
        <taxon>Pseudomonadati</taxon>
        <taxon>Pseudomonadota</taxon>
        <taxon>Alphaproteobacteria</taxon>
        <taxon>Acetobacterales</taxon>
        <taxon>Roseomonadaceae</taxon>
        <taxon>Falsiroseomonas</taxon>
    </lineage>
</organism>
<keyword evidence="6" id="KW-0418">Kinase</keyword>
<dbReference type="Pfam" id="PF00512">
    <property type="entry name" value="HisKA"/>
    <property type="match status" value="1"/>
</dbReference>
<dbReference type="SUPFAM" id="SSF47384">
    <property type="entry name" value="Homodimeric domain of signal transducing histidine kinase"/>
    <property type="match status" value="1"/>
</dbReference>
<dbReference type="InterPro" id="IPR000014">
    <property type="entry name" value="PAS"/>
</dbReference>
<dbReference type="SMART" id="SM00388">
    <property type="entry name" value="HisKA"/>
    <property type="match status" value="1"/>
</dbReference>
<dbReference type="Gene3D" id="3.30.565.10">
    <property type="entry name" value="Histidine kinase-like ATPase, C-terminal domain"/>
    <property type="match status" value="1"/>
</dbReference>
<evidence type="ECO:0000256" key="5">
    <source>
        <dbReference type="ARBA" id="ARBA00022741"/>
    </source>
</evidence>
<dbReference type="PROSITE" id="PS50109">
    <property type="entry name" value="HIS_KIN"/>
    <property type="match status" value="1"/>
</dbReference>
<feature type="domain" description="Histidine kinase" evidence="9">
    <location>
        <begin position="180"/>
        <end position="394"/>
    </location>
</feature>
<dbReference type="SUPFAM" id="SSF55785">
    <property type="entry name" value="PYP-like sensor domain (PAS domain)"/>
    <property type="match status" value="1"/>
</dbReference>
<dbReference type="GO" id="GO:0000155">
    <property type="term" value="F:phosphorelay sensor kinase activity"/>
    <property type="evidence" value="ECO:0007669"/>
    <property type="project" value="InterPro"/>
</dbReference>
<dbReference type="PANTHER" id="PTHR43065">
    <property type="entry name" value="SENSOR HISTIDINE KINASE"/>
    <property type="match status" value="1"/>
</dbReference>
<dbReference type="EC" id="2.7.13.3" evidence="2"/>
<dbReference type="EMBL" id="JAAIKB010000026">
    <property type="protein sequence ID" value="NGM24173.1"/>
    <property type="molecule type" value="Genomic_DNA"/>
</dbReference>
<dbReference type="CDD" id="cd00130">
    <property type="entry name" value="PAS"/>
    <property type="match status" value="1"/>
</dbReference>
<keyword evidence="11" id="KW-1185">Reference proteome</keyword>
<evidence type="ECO:0000256" key="2">
    <source>
        <dbReference type="ARBA" id="ARBA00012438"/>
    </source>
</evidence>
<name>A0A6M1LW51_9PROT</name>
<evidence type="ECO:0000256" key="3">
    <source>
        <dbReference type="ARBA" id="ARBA00022553"/>
    </source>
</evidence>
<evidence type="ECO:0000256" key="6">
    <source>
        <dbReference type="ARBA" id="ARBA00022777"/>
    </source>
</evidence>
<dbReference type="InterPro" id="IPR003661">
    <property type="entry name" value="HisK_dim/P_dom"/>
</dbReference>
<dbReference type="Gene3D" id="1.10.287.130">
    <property type="match status" value="1"/>
</dbReference>
<dbReference type="GO" id="GO:0005524">
    <property type="term" value="F:ATP binding"/>
    <property type="evidence" value="ECO:0007669"/>
    <property type="project" value="UniProtKB-KW"/>
</dbReference>
<dbReference type="InterPro" id="IPR036097">
    <property type="entry name" value="HisK_dim/P_sf"/>
</dbReference>
<keyword evidence="3" id="KW-0597">Phosphoprotein</keyword>
<dbReference type="PRINTS" id="PR00344">
    <property type="entry name" value="BCTRLSENSOR"/>
</dbReference>
<accession>A0A6M1LW51</accession>
<dbReference type="Gene3D" id="3.30.450.20">
    <property type="entry name" value="PAS domain"/>
    <property type="match status" value="1"/>
</dbReference>
<evidence type="ECO:0000313" key="10">
    <source>
        <dbReference type="EMBL" id="NGM24173.1"/>
    </source>
</evidence>